<accession>A0A6A6UIP7</accession>
<evidence type="ECO:0000259" key="2">
    <source>
        <dbReference type="Pfam" id="PF07985"/>
    </source>
</evidence>
<feature type="compositionally biased region" description="Polar residues" evidence="1">
    <location>
        <begin position="1"/>
        <end position="28"/>
    </location>
</feature>
<feature type="compositionally biased region" description="Basic and acidic residues" evidence="1">
    <location>
        <begin position="52"/>
        <end position="70"/>
    </location>
</feature>
<protein>
    <recommendedName>
        <fullName evidence="2">SRR1-like domain-containing protein</fullName>
    </recommendedName>
</protein>
<dbReference type="Pfam" id="PF07985">
    <property type="entry name" value="SRR1"/>
    <property type="match status" value="1"/>
</dbReference>
<organism evidence="3 4">
    <name type="scientific">Microthyrium microscopicum</name>
    <dbReference type="NCBI Taxonomy" id="703497"/>
    <lineage>
        <taxon>Eukaryota</taxon>
        <taxon>Fungi</taxon>
        <taxon>Dikarya</taxon>
        <taxon>Ascomycota</taxon>
        <taxon>Pezizomycotina</taxon>
        <taxon>Dothideomycetes</taxon>
        <taxon>Dothideomycetes incertae sedis</taxon>
        <taxon>Microthyriales</taxon>
        <taxon>Microthyriaceae</taxon>
        <taxon>Microthyrium</taxon>
    </lineage>
</organism>
<keyword evidence="4" id="KW-1185">Reference proteome</keyword>
<feature type="region of interest" description="Disordered" evidence="1">
    <location>
        <begin position="1"/>
        <end position="70"/>
    </location>
</feature>
<proteinExistence type="predicted"/>
<dbReference type="InterPro" id="IPR012942">
    <property type="entry name" value="SRR1-like"/>
</dbReference>
<dbReference type="PANTHER" id="PTHR42080">
    <property type="entry name" value="SRR1 DOMAIN-CONTAINING PROTEIN"/>
    <property type="match status" value="1"/>
</dbReference>
<sequence length="467" mass="53220">MTSENELASLASLTLQPDQDASQKIASSSEEEVDKSSLDQGFPGDMDSSEYEEPHLIENPEEQKSAPNESERQLKFELHFSQLIRSLSRQEGCLWLKLMDWYDHMILTDQELEILPTLWKKLGAKSRNPEFARRLHTSGQPMFPRDQIISAVRQLQANESVVTIQQWDGRLRKYNMKNYSKDKEVPILHLKSFQSIQTDALQLDVRSDPLMVCYDTYERITRTQTREVELSVTEIIKIYNDCSETWRRSSMADELKANLKGCVVDKCIGFAFGGFNIPGKTARGVTNERSYTQLAALVFMAEVLSGFQGGKDIPIYAQEPAWNTIEKEFLKSLGITVLEHPMGLLEIDSFSAVTSMYCQIPLRQFMADDSRYWPAVFVTDRVETADEEDKRALEALEDEDKIAYWGDPDGDRVRAMVESGYDKTLLPQAPGYSIDWEHNPDVDPVLKGTYMHVRKAEQASLLRANGA</sequence>
<gene>
    <name evidence="3" type="ORF">BT63DRAFT_453744</name>
</gene>
<dbReference type="EMBL" id="MU004233">
    <property type="protein sequence ID" value="KAF2671343.1"/>
    <property type="molecule type" value="Genomic_DNA"/>
</dbReference>
<reference evidence="3" key="1">
    <citation type="journal article" date="2020" name="Stud. Mycol.">
        <title>101 Dothideomycetes genomes: a test case for predicting lifestyles and emergence of pathogens.</title>
        <authorList>
            <person name="Haridas S."/>
            <person name="Albert R."/>
            <person name="Binder M."/>
            <person name="Bloem J."/>
            <person name="Labutti K."/>
            <person name="Salamov A."/>
            <person name="Andreopoulos B."/>
            <person name="Baker S."/>
            <person name="Barry K."/>
            <person name="Bills G."/>
            <person name="Bluhm B."/>
            <person name="Cannon C."/>
            <person name="Castanera R."/>
            <person name="Culley D."/>
            <person name="Daum C."/>
            <person name="Ezra D."/>
            <person name="Gonzalez J."/>
            <person name="Henrissat B."/>
            <person name="Kuo A."/>
            <person name="Liang C."/>
            <person name="Lipzen A."/>
            <person name="Lutzoni F."/>
            <person name="Magnuson J."/>
            <person name="Mondo S."/>
            <person name="Nolan M."/>
            <person name="Ohm R."/>
            <person name="Pangilinan J."/>
            <person name="Park H.-J."/>
            <person name="Ramirez L."/>
            <person name="Alfaro M."/>
            <person name="Sun H."/>
            <person name="Tritt A."/>
            <person name="Yoshinaga Y."/>
            <person name="Zwiers L.-H."/>
            <person name="Turgeon B."/>
            <person name="Goodwin S."/>
            <person name="Spatafora J."/>
            <person name="Crous P."/>
            <person name="Grigoriev I."/>
        </authorList>
    </citation>
    <scope>NUCLEOTIDE SEQUENCE</scope>
    <source>
        <strain evidence="3">CBS 115976</strain>
    </source>
</reference>
<dbReference type="OrthoDB" id="5230585at2759"/>
<evidence type="ECO:0000256" key="1">
    <source>
        <dbReference type="SAM" id="MobiDB-lite"/>
    </source>
</evidence>
<dbReference type="Proteomes" id="UP000799302">
    <property type="component" value="Unassembled WGS sequence"/>
</dbReference>
<dbReference type="PANTHER" id="PTHR42080:SF1">
    <property type="entry name" value="SRR1-LIKE DOMAIN-CONTAINING PROTEIN"/>
    <property type="match status" value="1"/>
</dbReference>
<evidence type="ECO:0000313" key="3">
    <source>
        <dbReference type="EMBL" id="KAF2671343.1"/>
    </source>
</evidence>
<feature type="domain" description="SRR1-like" evidence="2">
    <location>
        <begin position="285"/>
        <end position="393"/>
    </location>
</feature>
<dbReference type="AlphaFoldDB" id="A0A6A6UIP7"/>
<evidence type="ECO:0000313" key="4">
    <source>
        <dbReference type="Proteomes" id="UP000799302"/>
    </source>
</evidence>
<name>A0A6A6UIP7_9PEZI</name>